<evidence type="ECO:0008006" key="3">
    <source>
        <dbReference type="Google" id="ProtNLM"/>
    </source>
</evidence>
<dbReference type="Gene3D" id="3.20.20.370">
    <property type="entry name" value="Glycoside hydrolase/deacetylase"/>
    <property type="match status" value="1"/>
</dbReference>
<dbReference type="Proteomes" id="UP000463961">
    <property type="component" value="Chromosome"/>
</dbReference>
<accession>A0A7R6TQN6</accession>
<organism evidence="1 2">
    <name type="scientific">Fluviibacter phosphoraccumulans</name>
    <dbReference type="NCBI Taxonomy" id="1751046"/>
    <lineage>
        <taxon>Bacteria</taxon>
        <taxon>Pseudomonadati</taxon>
        <taxon>Pseudomonadota</taxon>
        <taxon>Betaproteobacteria</taxon>
        <taxon>Rhodocyclales</taxon>
        <taxon>Fluviibacteraceae</taxon>
        <taxon>Fluviibacter</taxon>
    </lineage>
</organism>
<reference evidence="2" key="1">
    <citation type="submission" date="2020-01" db="EMBL/GenBank/DDBJ databases">
        <title>Phosphoaccumulans saitamaens gen. nov., sp. nov., a polyphosphate accumulating bacterium isolated from surface river water.</title>
        <authorList>
            <person name="Watanabe K."/>
            <person name="Suda W."/>
        </authorList>
    </citation>
    <scope>NUCLEOTIDE SEQUENCE [LARGE SCALE GENOMIC DNA]</scope>
    <source>
        <strain evidence="2">ICHIAU1</strain>
    </source>
</reference>
<dbReference type="InterPro" id="IPR011330">
    <property type="entry name" value="Glyco_hydro/deAcase_b/a-brl"/>
</dbReference>
<dbReference type="RefSeq" id="WP_202930691.1">
    <property type="nucleotide sequence ID" value="NZ_AP022345.1"/>
</dbReference>
<dbReference type="GO" id="GO:0005975">
    <property type="term" value="P:carbohydrate metabolic process"/>
    <property type="evidence" value="ECO:0007669"/>
    <property type="project" value="InterPro"/>
</dbReference>
<dbReference type="SUPFAM" id="SSF88713">
    <property type="entry name" value="Glycoside hydrolase/deacetylase"/>
    <property type="match status" value="1"/>
</dbReference>
<sequence>MGRKSRYLMLTVDVEALPKRASDDHVRRLMWGEQPGGRAGVREISALGKEFDLTHTFYVDYCGAFARKPEIDEVVKWLVQAGEDVQLHTHPEYLPAEFWAEHGFEANPRMPNEYSSEKAAFAMKYFSDLLAQAKGEPVLGFRAGSFRWNAGMLEALAKAGIRLSSNNSVISRNQGKCVYSEPTCYPFQWSNGVLEAPMTEKQFFPAFHKALWGRMQYPFSEHFNKPFMRLLRPLGAGGQGSFQVMLLHSWSLLYWDENDYATYRDGQRIEGYRKLLKKVAKDYDVITVPEFLDLQARGAFGDLKTVDVELAALKA</sequence>
<name>A0A7R6TQN6_9RHOO</name>
<protein>
    <recommendedName>
        <fullName evidence="3">Polysaccharide deacetylase</fullName>
    </recommendedName>
</protein>
<evidence type="ECO:0000313" key="1">
    <source>
        <dbReference type="EMBL" id="BBU69623.1"/>
    </source>
</evidence>
<keyword evidence="2" id="KW-1185">Reference proteome</keyword>
<dbReference type="AlphaFoldDB" id="A0A7R6TQN6"/>
<gene>
    <name evidence="1" type="ORF">ICHIAU1_19060</name>
</gene>
<evidence type="ECO:0000313" key="2">
    <source>
        <dbReference type="Proteomes" id="UP000463961"/>
    </source>
</evidence>
<dbReference type="EMBL" id="AP022345">
    <property type="protein sequence ID" value="BBU69623.1"/>
    <property type="molecule type" value="Genomic_DNA"/>
</dbReference>
<proteinExistence type="predicted"/>